<feature type="transmembrane region" description="Helical" evidence="1">
    <location>
        <begin position="304"/>
        <end position="323"/>
    </location>
</feature>
<feature type="transmembrane region" description="Helical" evidence="1">
    <location>
        <begin position="335"/>
        <end position="356"/>
    </location>
</feature>
<keyword evidence="1" id="KW-0812">Transmembrane</keyword>
<keyword evidence="1" id="KW-1133">Transmembrane helix</keyword>
<protein>
    <submittedName>
        <fullName evidence="2">Uncharacterized protein</fullName>
    </submittedName>
</protein>
<feature type="transmembrane region" description="Helical" evidence="1">
    <location>
        <begin position="228"/>
        <end position="248"/>
    </location>
</feature>
<organism evidence="2 3">
    <name type="scientific">Candidatus Eisenbergiella stercorigallinarum</name>
    <dbReference type="NCBI Taxonomy" id="2838557"/>
    <lineage>
        <taxon>Bacteria</taxon>
        <taxon>Bacillati</taxon>
        <taxon>Bacillota</taxon>
        <taxon>Clostridia</taxon>
        <taxon>Lachnospirales</taxon>
        <taxon>Lachnospiraceae</taxon>
        <taxon>Eisenbergiella</taxon>
    </lineage>
</organism>
<reference evidence="2" key="2">
    <citation type="submission" date="2021-04" db="EMBL/GenBank/DDBJ databases">
        <authorList>
            <person name="Gilroy R."/>
        </authorList>
    </citation>
    <scope>NUCLEOTIDE SEQUENCE</scope>
    <source>
        <strain evidence="2">ChiHjej8B7-25341</strain>
    </source>
</reference>
<gene>
    <name evidence="2" type="ORF">H9912_13015</name>
</gene>
<sequence>MEKVSGKKTWEKRAAGIGQACFWAGLALELLIVVAEVSVWTNPWEGQLFRLTFLLFAVKVLCSRYSLREWLWLLLFGVIAGLCYLCSDRDEAVRLVVFCAAFRDVDVKKALKLAFFMTLSGCLVLVLLSAAGIFGNMYIIDDGDRGLRYCFGLGHPNACYCFFWILSTLGICLWHDRMKLWHYGLTALAGILLFLPTRSRTGILFLFFTLALALALAFGKNLREAKGLYLAGIAAFLGCVLLSVWIAYYEPYQGPFYTWIDRFITGRITSMNTLEGGGGMLQNWRLFSRPENIKYFDLGYVRLFYWYGIVPAAAYVAMYALLLRECYRRKDPFGFLMLLSFALYTTLEAHFISVYLGRNYALFLMGAYWGGILDGRKDPPKGYVWGLPAMLAGAAAKKERRG</sequence>
<dbReference type="AlphaFoldDB" id="A0A9D2QZZ3"/>
<evidence type="ECO:0000256" key="1">
    <source>
        <dbReference type="SAM" id="Phobius"/>
    </source>
</evidence>
<feature type="transmembrane region" description="Helical" evidence="1">
    <location>
        <begin position="154"/>
        <end position="173"/>
    </location>
</feature>
<proteinExistence type="predicted"/>
<feature type="transmembrane region" description="Helical" evidence="1">
    <location>
        <begin position="70"/>
        <end position="87"/>
    </location>
</feature>
<feature type="transmembrane region" description="Helical" evidence="1">
    <location>
        <begin position="180"/>
        <end position="196"/>
    </location>
</feature>
<evidence type="ECO:0000313" key="2">
    <source>
        <dbReference type="EMBL" id="HJD32843.1"/>
    </source>
</evidence>
<name>A0A9D2QZZ3_9FIRM</name>
<keyword evidence="1" id="KW-0472">Membrane</keyword>
<reference evidence="2" key="1">
    <citation type="journal article" date="2021" name="PeerJ">
        <title>Extensive microbial diversity within the chicken gut microbiome revealed by metagenomics and culture.</title>
        <authorList>
            <person name="Gilroy R."/>
            <person name="Ravi A."/>
            <person name="Getino M."/>
            <person name="Pursley I."/>
            <person name="Horton D.L."/>
            <person name="Alikhan N.F."/>
            <person name="Baker D."/>
            <person name="Gharbi K."/>
            <person name="Hall N."/>
            <person name="Watson M."/>
            <person name="Adriaenssens E.M."/>
            <person name="Foster-Nyarko E."/>
            <person name="Jarju S."/>
            <person name="Secka A."/>
            <person name="Antonio M."/>
            <person name="Oren A."/>
            <person name="Chaudhuri R.R."/>
            <person name="La Ragione R."/>
            <person name="Hildebrand F."/>
            <person name="Pallen M.J."/>
        </authorList>
    </citation>
    <scope>NUCLEOTIDE SEQUENCE</scope>
    <source>
        <strain evidence="2">ChiHjej8B7-25341</strain>
    </source>
</reference>
<comment type="caution">
    <text evidence="2">The sequence shown here is derived from an EMBL/GenBank/DDBJ whole genome shotgun (WGS) entry which is preliminary data.</text>
</comment>
<evidence type="ECO:0000313" key="3">
    <source>
        <dbReference type="Proteomes" id="UP000823851"/>
    </source>
</evidence>
<feature type="transmembrane region" description="Helical" evidence="1">
    <location>
        <begin position="113"/>
        <end position="134"/>
    </location>
</feature>
<dbReference type="EMBL" id="DWUW01000371">
    <property type="protein sequence ID" value="HJD32843.1"/>
    <property type="molecule type" value="Genomic_DNA"/>
</dbReference>
<feature type="transmembrane region" description="Helical" evidence="1">
    <location>
        <begin position="202"/>
        <end position="219"/>
    </location>
</feature>
<dbReference type="Proteomes" id="UP000823851">
    <property type="component" value="Unassembled WGS sequence"/>
</dbReference>
<accession>A0A9D2QZZ3</accession>
<feature type="transmembrane region" description="Helical" evidence="1">
    <location>
        <begin position="20"/>
        <end position="41"/>
    </location>
</feature>